<dbReference type="Proteomes" id="UP001501004">
    <property type="component" value="Unassembled WGS sequence"/>
</dbReference>
<keyword evidence="4" id="KW-1185">Reference proteome</keyword>
<dbReference type="Pfam" id="PF13614">
    <property type="entry name" value="AAA_31"/>
    <property type="match status" value="1"/>
</dbReference>
<evidence type="ECO:0000313" key="3">
    <source>
        <dbReference type="EMBL" id="GAA3744174.1"/>
    </source>
</evidence>
<accession>A0ABP7FPH9</accession>
<dbReference type="InterPro" id="IPR025669">
    <property type="entry name" value="AAA_dom"/>
</dbReference>
<proteinExistence type="predicted"/>
<dbReference type="EMBL" id="BAABAE010000003">
    <property type="protein sequence ID" value="GAA3744174.1"/>
    <property type="molecule type" value="Genomic_DNA"/>
</dbReference>
<organism evidence="3 4">
    <name type="scientific">Leifsonella bigeumensis</name>
    <dbReference type="NCBI Taxonomy" id="433643"/>
    <lineage>
        <taxon>Bacteria</taxon>
        <taxon>Bacillati</taxon>
        <taxon>Actinomycetota</taxon>
        <taxon>Actinomycetes</taxon>
        <taxon>Micrococcales</taxon>
        <taxon>Microbacteriaceae</taxon>
        <taxon>Leifsonella</taxon>
    </lineage>
</organism>
<dbReference type="Gene3D" id="3.40.50.300">
    <property type="entry name" value="P-loop containing nucleotide triphosphate hydrolases"/>
    <property type="match status" value="1"/>
</dbReference>
<gene>
    <name evidence="3" type="ORF">GCM10022239_19610</name>
</gene>
<evidence type="ECO:0000256" key="1">
    <source>
        <dbReference type="SAM" id="MobiDB-lite"/>
    </source>
</evidence>
<feature type="compositionally biased region" description="Low complexity" evidence="1">
    <location>
        <begin position="284"/>
        <end position="303"/>
    </location>
</feature>
<comment type="caution">
    <text evidence="3">The sequence shown here is derived from an EMBL/GenBank/DDBJ whole genome shotgun (WGS) entry which is preliminary data.</text>
</comment>
<dbReference type="SUPFAM" id="SSF52540">
    <property type="entry name" value="P-loop containing nucleoside triphosphate hydrolases"/>
    <property type="match status" value="1"/>
</dbReference>
<evidence type="ECO:0000259" key="2">
    <source>
        <dbReference type="Pfam" id="PF13614"/>
    </source>
</evidence>
<feature type="region of interest" description="Disordered" evidence="1">
    <location>
        <begin position="268"/>
        <end position="328"/>
    </location>
</feature>
<dbReference type="PANTHER" id="PTHR13696">
    <property type="entry name" value="P-LOOP CONTAINING NUCLEOSIDE TRIPHOSPHATE HYDROLASE"/>
    <property type="match status" value="1"/>
</dbReference>
<dbReference type="CDD" id="cd02042">
    <property type="entry name" value="ParAB_family"/>
    <property type="match status" value="1"/>
</dbReference>
<feature type="domain" description="AAA" evidence="2">
    <location>
        <begin position="1"/>
        <end position="181"/>
    </location>
</feature>
<feature type="compositionally biased region" description="Pro residues" evidence="1">
    <location>
        <begin position="304"/>
        <end position="320"/>
    </location>
</feature>
<sequence length="328" mass="35563">MHVLSVSSLKGGVGKTTVTLGLTSAAFARGLRTLVVDLDPQSDVSTGMDISVTGHLNIADVLASPKEKVVRAAIAPSGWTRGRPGKIDVLIGSPSAINFDGPHPSIRDIWKLEEALAHLEADYDLVLIDSAPSLNALTRTAWAASDRVTIVTEPGLFSVAAADRALRAIEEIRRGLSPRLQPLGIIVNRAKVQSLEHQFRIKELRDMFGPLVLSPQLPERTSLQQAQGAAKPLHVWPGESAQEMAHNFDQLLDRVIRAGRIPVVGVPLDQPEAAPQAPPPHQPQNPFLQQPQQPQQNPFLQQPPQNPQNPFDRPPQPPEQDPFGALRG</sequence>
<dbReference type="InterPro" id="IPR027417">
    <property type="entry name" value="P-loop_NTPase"/>
</dbReference>
<name>A0ABP7FPH9_9MICO</name>
<dbReference type="PANTHER" id="PTHR13696:SF52">
    <property type="entry name" value="PARA FAMILY PROTEIN CT_582"/>
    <property type="match status" value="1"/>
</dbReference>
<protein>
    <submittedName>
        <fullName evidence="3">ParA family protein</fullName>
    </submittedName>
</protein>
<reference evidence="4" key="1">
    <citation type="journal article" date="2019" name="Int. J. Syst. Evol. Microbiol.">
        <title>The Global Catalogue of Microorganisms (GCM) 10K type strain sequencing project: providing services to taxonomists for standard genome sequencing and annotation.</title>
        <authorList>
            <consortium name="The Broad Institute Genomics Platform"/>
            <consortium name="The Broad Institute Genome Sequencing Center for Infectious Disease"/>
            <person name="Wu L."/>
            <person name="Ma J."/>
        </authorList>
    </citation>
    <scope>NUCLEOTIDE SEQUENCE [LARGE SCALE GENOMIC DNA]</scope>
    <source>
        <strain evidence="4">JCM 16949</strain>
    </source>
</reference>
<dbReference type="InterPro" id="IPR050678">
    <property type="entry name" value="DNA_Partitioning_ATPase"/>
</dbReference>
<evidence type="ECO:0000313" key="4">
    <source>
        <dbReference type="Proteomes" id="UP001501004"/>
    </source>
</evidence>